<feature type="region of interest" description="Disordered" evidence="1">
    <location>
        <begin position="1"/>
        <end position="29"/>
    </location>
</feature>
<dbReference type="OrthoDB" id="1422875at2759"/>
<dbReference type="AlphaFoldDB" id="A0A2Z6MUA5"/>
<dbReference type="Proteomes" id="UP000242715">
    <property type="component" value="Unassembled WGS sequence"/>
</dbReference>
<feature type="region of interest" description="Disordered" evidence="1">
    <location>
        <begin position="71"/>
        <end position="124"/>
    </location>
</feature>
<evidence type="ECO:0000256" key="1">
    <source>
        <dbReference type="SAM" id="MobiDB-lite"/>
    </source>
</evidence>
<protein>
    <submittedName>
        <fullName evidence="2">Uncharacterized protein</fullName>
    </submittedName>
</protein>
<proteinExistence type="predicted"/>
<evidence type="ECO:0000313" key="3">
    <source>
        <dbReference type="Proteomes" id="UP000242715"/>
    </source>
</evidence>
<organism evidence="2 3">
    <name type="scientific">Trifolium subterraneum</name>
    <name type="common">Subterranean clover</name>
    <dbReference type="NCBI Taxonomy" id="3900"/>
    <lineage>
        <taxon>Eukaryota</taxon>
        <taxon>Viridiplantae</taxon>
        <taxon>Streptophyta</taxon>
        <taxon>Embryophyta</taxon>
        <taxon>Tracheophyta</taxon>
        <taxon>Spermatophyta</taxon>
        <taxon>Magnoliopsida</taxon>
        <taxon>eudicotyledons</taxon>
        <taxon>Gunneridae</taxon>
        <taxon>Pentapetalae</taxon>
        <taxon>rosids</taxon>
        <taxon>fabids</taxon>
        <taxon>Fabales</taxon>
        <taxon>Fabaceae</taxon>
        <taxon>Papilionoideae</taxon>
        <taxon>50 kb inversion clade</taxon>
        <taxon>NPAAA clade</taxon>
        <taxon>Hologalegina</taxon>
        <taxon>IRL clade</taxon>
        <taxon>Trifolieae</taxon>
        <taxon>Trifolium</taxon>
    </lineage>
</organism>
<gene>
    <name evidence="2" type="ORF">TSUD_05510</name>
</gene>
<name>A0A2Z6MUA5_TRISU</name>
<keyword evidence="3" id="KW-1185">Reference proteome</keyword>
<dbReference type="PANTHER" id="PTHR37249">
    <property type="entry name" value="OS03G0206201 PROTEIN"/>
    <property type="match status" value="1"/>
</dbReference>
<sequence>MAFTMTATVADPTALPSGATSTPQMADPTTNLFVSDSVNSRCGDKTTPIGVSGKLKENVHRIKSNEKVNIGDQVTLEDYNPIDPSPDVSKNVNPGPIQHGTPFMPFIPKSPPPSPPKPGQDDYD</sequence>
<feature type="compositionally biased region" description="Polar residues" evidence="1">
    <location>
        <begin position="18"/>
        <end position="29"/>
    </location>
</feature>
<dbReference type="PANTHER" id="PTHR37249:SF3">
    <property type="entry name" value="OS03G0206201 PROTEIN"/>
    <property type="match status" value="1"/>
</dbReference>
<reference evidence="3" key="1">
    <citation type="journal article" date="2017" name="Front. Plant Sci.">
        <title>Climate Clever Clovers: New Paradigm to Reduce the Environmental Footprint of Ruminants by Breeding Low Methanogenic Forages Utilizing Haplotype Variation.</title>
        <authorList>
            <person name="Kaur P."/>
            <person name="Appels R."/>
            <person name="Bayer P.E."/>
            <person name="Keeble-Gagnere G."/>
            <person name="Wang J."/>
            <person name="Hirakawa H."/>
            <person name="Shirasawa K."/>
            <person name="Vercoe P."/>
            <person name="Stefanova K."/>
            <person name="Durmic Z."/>
            <person name="Nichols P."/>
            <person name="Revell C."/>
            <person name="Isobe S.N."/>
            <person name="Edwards D."/>
            <person name="Erskine W."/>
        </authorList>
    </citation>
    <scope>NUCLEOTIDE SEQUENCE [LARGE SCALE GENOMIC DNA]</scope>
    <source>
        <strain evidence="3">cv. Daliak</strain>
    </source>
</reference>
<dbReference type="EMBL" id="DF973351">
    <property type="protein sequence ID" value="GAU27325.1"/>
    <property type="molecule type" value="Genomic_DNA"/>
</dbReference>
<accession>A0A2Z6MUA5</accession>
<evidence type="ECO:0000313" key="2">
    <source>
        <dbReference type="EMBL" id="GAU27325.1"/>
    </source>
</evidence>
<feature type="compositionally biased region" description="Pro residues" evidence="1">
    <location>
        <begin position="108"/>
        <end position="118"/>
    </location>
</feature>